<evidence type="ECO:0000256" key="6">
    <source>
        <dbReference type="ARBA" id="ARBA00022692"/>
    </source>
</evidence>
<feature type="transmembrane region" description="Helical" evidence="9">
    <location>
        <begin position="62"/>
        <end position="83"/>
    </location>
</feature>
<feature type="transmembrane region" description="Helical" evidence="9">
    <location>
        <begin position="252"/>
        <end position="272"/>
    </location>
</feature>
<feature type="transmembrane region" description="Helical" evidence="9">
    <location>
        <begin position="132"/>
        <end position="150"/>
    </location>
</feature>
<keyword evidence="7 9" id="KW-1133">Transmembrane helix</keyword>
<feature type="transmembrane region" description="Helical" evidence="9">
    <location>
        <begin position="222"/>
        <end position="246"/>
    </location>
</feature>
<dbReference type="InterPro" id="IPR000537">
    <property type="entry name" value="UbiA_prenyltransferase"/>
</dbReference>
<feature type="transmembrane region" description="Helical" evidence="9">
    <location>
        <begin position="184"/>
        <end position="202"/>
    </location>
</feature>
<reference evidence="10 11" key="1">
    <citation type="journal article" date="2020" name="Syst. Appl. Microbiol.">
        <title>Alienimonas chondri sp. nov., a novel planctomycete isolated from the biofilm of the red alga Chondrus crispus.</title>
        <authorList>
            <person name="Vitorino I."/>
            <person name="Albuquerque L."/>
            <person name="Wiegand S."/>
            <person name="Kallscheuer N."/>
            <person name="da Costa M.S."/>
            <person name="Lobo-da-Cunha A."/>
            <person name="Jogler C."/>
            <person name="Lage O.M."/>
        </authorList>
    </citation>
    <scope>NUCLEOTIDE SEQUENCE [LARGE SCALE GENOMIC DNA]</scope>
    <source>
        <strain evidence="10 11">LzC2</strain>
    </source>
</reference>
<evidence type="ECO:0000256" key="8">
    <source>
        <dbReference type="ARBA" id="ARBA00023136"/>
    </source>
</evidence>
<dbReference type="InterPro" id="IPR006371">
    <property type="entry name" value="Polyprenyltransferase_UbiA-li"/>
</dbReference>
<evidence type="ECO:0000256" key="5">
    <source>
        <dbReference type="ARBA" id="ARBA00022679"/>
    </source>
</evidence>
<feature type="transmembrane region" description="Helical" evidence="9">
    <location>
        <begin position="103"/>
        <end position="126"/>
    </location>
</feature>
<comment type="subcellular location">
    <subcellularLocation>
        <location evidence="2">Membrane</location>
        <topology evidence="2">Multi-pass membrane protein</topology>
    </subcellularLocation>
</comment>
<comment type="cofactor">
    <cofactor evidence="1">
        <name>Mg(2+)</name>
        <dbReference type="ChEBI" id="CHEBI:18420"/>
    </cofactor>
</comment>
<name>A0ABX1VFY8_9PLAN</name>
<evidence type="ECO:0000256" key="7">
    <source>
        <dbReference type="ARBA" id="ARBA00022989"/>
    </source>
</evidence>
<dbReference type="EC" id="2.5.1.-" evidence="10"/>
<dbReference type="Proteomes" id="UP000609651">
    <property type="component" value="Unassembled WGS sequence"/>
</dbReference>
<keyword evidence="6 9" id="KW-0812">Transmembrane</keyword>
<dbReference type="InterPro" id="IPR039653">
    <property type="entry name" value="Prenyltransferase"/>
</dbReference>
<dbReference type="Pfam" id="PF01040">
    <property type="entry name" value="UbiA"/>
    <property type="match status" value="1"/>
</dbReference>
<feature type="transmembrane region" description="Helical" evidence="9">
    <location>
        <begin position="284"/>
        <end position="306"/>
    </location>
</feature>
<sequence>MTAVSSPPAPATAPAPRRATIADWLGLIRFSHTVFALPFALMAALLAWRATEADAVKIAWDLLGVTLCMATARAAAMAFNRLVDRDLDAANPRTASRHLPAGIVSPTAAALFTLICSAGFVASTLLFLPNRWPLYLSLPVLAWLLGYSLAKRWTWLCHWWLSAALALAPIAAWLAISGSVQPPALWLAAVVLLWVGGFDILYSCQDAAFDREAGLNSVPARFGIPAALKIAAAGHLLCGLCLFGLWHAADLGWAFLAGVVGVCGLLMYEHALVRPDDLSRVGKAFFTVNAVISLGLLAVLGIDLAVW</sequence>
<proteinExistence type="inferred from homology"/>
<protein>
    <submittedName>
        <fullName evidence="10">4-hydroxybenzoate octaprenyltransferase</fullName>
        <ecNumber evidence="10">2.5.1.-</ecNumber>
    </submittedName>
</protein>
<dbReference type="RefSeq" id="WP_171188607.1">
    <property type="nucleotide sequence ID" value="NZ_WTPX01000114.1"/>
</dbReference>
<dbReference type="Gene3D" id="1.20.120.1780">
    <property type="entry name" value="UbiA prenyltransferase"/>
    <property type="match status" value="1"/>
</dbReference>
<dbReference type="PANTHER" id="PTHR11048">
    <property type="entry name" value="PRENYLTRANSFERASES"/>
    <property type="match status" value="1"/>
</dbReference>
<keyword evidence="4" id="KW-1003">Cell membrane</keyword>
<evidence type="ECO:0000256" key="3">
    <source>
        <dbReference type="ARBA" id="ARBA00005985"/>
    </source>
</evidence>
<evidence type="ECO:0000256" key="9">
    <source>
        <dbReference type="SAM" id="Phobius"/>
    </source>
</evidence>
<gene>
    <name evidence="10" type="primary">ubiA</name>
    <name evidence="10" type="ORF">LzC2_31110</name>
</gene>
<evidence type="ECO:0000313" key="10">
    <source>
        <dbReference type="EMBL" id="NNJ27014.1"/>
    </source>
</evidence>
<keyword evidence="8 9" id="KW-0472">Membrane</keyword>
<evidence type="ECO:0000313" key="11">
    <source>
        <dbReference type="Proteomes" id="UP000609651"/>
    </source>
</evidence>
<evidence type="ECO:0000256" key="1">
    <source>
        <dbReference type="ARBA" id="ARBA00001946"/>
    </source>
</evidence>
<comment type="caution">
    <text evidence="10">The sequence shown here is derived from an EMBL/GenBank/DDBJ whole genome shotgun (WGS) entry which is preliminary data.</text>
</comment>
<organism evidence="10 11">
    <name type="scientific">Alienimonas chondri</name>
    <dbReference type="NCBI Taxonomy" id="2681879"/>
    <lineage>
        <taxon>Bacteria</taxon>
        <taxon>Pseudomonadati</taxon>
        <taxon>Planctomycetota</taxon>
        <taxon>Planctomycetia</taxon>
        <taxon>Planctomycetales</taxon>
        <taxon>Planctomycetaceae</taxon>
        <taxon>Alienimonas</taxon>
    </lineage>
</organism>
<evidence type="ECO:0000256" key="4">
    <source>
        <dbReference type="ARBA" id="ARBA00022475"/>
    </source>
</evidence>
<feature type="transmembrane region" description="Helical" evidence="9">
    <location>
        <begin position="27"/>
        <end position="50"/>
    </location>
</feature>
<keyword evidence="11" id="KW-1185">Reference proteome</keyword>
<keyword evidence="5 10" id="KW-0808">Transferase</keyword>
<dbReference type="InterPro" id="IPR044878">
    <property type="entry name" value="UbiA_sf"/>
</dbReference>
<feature type="transmembrane region" description="Helical" evidence="9">
    <location>
        <begin position="157"/>
        <end position="178"/>
    </location>
</feature>
<evidence type="ECO:0000256" key="2">
    <source>
        <dbReference type="ARBA" id="ARBA00004141"/>
    </source>
</evidence>
<dbReference type="PANTHER" id="PTHR11048:SF28">
    <property type="entry name" value="4-HYDROXYBENZOATE POLYPRENYLTRANSFERASE, MITOCHONDRIAL"/>
    <property type="match status" value="1"/>
</dbReference>
<comment type="similarity">
    <text evidence="3">Belongs to the UbiA prenyltransferase family.</text>
</comment>
<dbReference type="GO" id="GO:0016740">
    <property type="term" value="F:transferase activity"/>
    <property type="evidence" value="ECO:0007669"/>
    <property type="project" value="UniProtKB-KW"/>
</dbReference>
<dbReference type="Gene3D" id="1.10.357.140">
    <property type="entry name" value="UbiA prenyltransferase"/>
    <property type="match status" value="1"/>
</dbReference>
<dbReference type="EMBL" id="WTPX01000114">
    <property type="protein sequence ID" value="NNJ27014.1"/>
    <property type="molecule type" value="Genomic_DNA"/>
</dbReference>
<dbReference type="NCBIfam" id="TIGR01475">
    <property type="entry name" value="ubiA_other"/>
    <property type="match status" value="1"/>
</dbReference>
<accession>A0ABX1VFY8</accession>
<dbReference type="CDD" id="cd13959">
    <property type="entry name" value="PT_UbiA_COQ2"/>
    <property type="match status" value="1"/>
</dbReference>